<reference evidence="1" key="1">
    <citation type="submission" date="2020-10" db="EMBL/GenBank/DDBJ databases">
        <title>Connecting structure to function with the recovery of over 1000 high-quality activated sludge metagenome-assembled genomes encoding full-length rRNA genes using long-read sequencing.</title>
        <authorList>
            <person name="Singleton C.M."/>
            <person name="Petriglieri F."/>
            <person name="Kristensen J.M."/>
            <person name="Kirkegaard R.H."/>
            <person name="Michaelsen T.Y."/>
            <person name="Andersen M.H."/>
            <person name="Karst S.M."/>
            <person name="Dueholm M.S."/>
            <person name="Nielsen P.H."/>
            <person name="Albertsen M."/>
        </authorList>
    </citation>
    <scope>NUCLEOTIDE SEQUENCE</scope>
    <source>
        <strain evidence="1">EsbW_18-Q3-R4-48_MAXAC.044</strain>
    </source>
</reference>
<evidence type="ECO:0000313" key="1">
    <source>
        <dbReference type="EMBL" id="MBK7423578.1"/>
    </source>
</evidence>
<evidence type="ECO:0000313" key="2">
    <source>
        <dbReference type="Proteomes" id="UP000886602"/>
    </source>
</evidence>
<proteinExistence type="predicted"/>
<organism evidence="1 2">
    <name type="scientific">Candidatus Propionivibrio dominans</name>
    <dbReference type="NCBI Taxonomy" id="2954373"/>
    <lineage>
        <taxon>Bacteria</taxon>
        <taxon>Pseudomonadati</taxon>
        <taxon>Pseudomonadota</taxon>
        <taxon>Betaproteobacteria</taxon>
        <taxon>Rhodocyclales</taxon>
        <taxon>Rhodocyclaceae</taxon>
        <taxon>Propionivibrio</taxon>
    </lineage>
</organism>
<dbReference type="AlphaFoldDB" id="A0A9D7FBW6"/>
<protein>
    <submittedName>
        <fullName evidence="1">Uncharacterized protein</fullName>
    </submittedName>
</protein>
<dbReference type="Proteomes" id="UP000886602">
    <property type="component" value="Unassembled WGS sequence"/>
</dbReference>
<dbReference type="EMBL" id="JADJNC010000016">
    <property type="protein sequence ID" value="MBK7423578.1"/>
    <property type="molecule type" value="Genomic_DNA"/>
</dbReference>
<accession>A0A9D7FBW6</accession>
<gene>
    <name evidence="1" type="ORF">IPJ48_11015</name>
</gene>
<sequence>MSLATCSTCGNRYQRDEPWKRTCLPCWKKRKRAEQNSAPGTSNELLKARLEILKLQAELSVLRLATTRAIEPGMLAQLIRLCHPDKHGNSQGSNKATAWLLGQRSGVLQP</sequence>
<name>A0A9D7FBW6_9RHOO</name>
<comment type="caution">
    <text evidence="1">The sequence shown here is derived from an EMBL/GenBank/DDBJ whole genome shotgun (WGS) entry which is preliminary data.</text>
</comment>